<reference evidence="3" key="1">
    <citation type="journal article" date="2002" name="Science">
        <title>The draft genome of Ciona intestinalis: insights into chordate and vertebrate origins.</title>
        <authorList>
            <person name="Dehal P."/>
            <person name="Satou Y."/>
            <person name="Campbell R.K."/>
            <person name="Chapman J."/>
            <person name="Degnan B."/>
            <person name="De Tomaso A."/>
            <person name="Davidson B."/>
            <person name="Di Gregorio A."/>
            <person name="Gelpke M."/>
            <person name="Goodstein D.M."/>
            <person name="Harafuji N."/>
            <person name="Hastings K.E."/>
            <person name="Ho I."/>
            <person name="Hotta K."/>
            <person name="Huang W."/>
            <person name="Kawashima T."/>
            <person name="Lemaire P."/>
            <person name="Martinez D."/>
            <person name="Meinertzhagen I.A."/>
            <person name="Necula S."/>
            <person name="Nonaka M."/>
            <person name="Putnam N."/>
            <person name="Rash S."/>
            <person name="Saiga H."/>
            <person name="Satake M."/>
            <person name="Terry A."/>
            <person name="Yamada L."/>
            <person name="Wang H.G."/>
            <person name="Awazu S."/>
            <person name="Azumi K."/>
            <person name="Boore J."/>
            <person name="Branno M."/>
            <person name="Chin-Bow S."/>
            <person name="DeSantis R."/>
            <person name="Doyle S."/>
            <person name="Francino P."/>
            <person name="Keys D.N."/>
            <person name="Haga S."/>
            <person name="Hayashi H."/>
            <person name="Hino K."/>
            <person name="Imai K.S."/>
            <person name="Inaba K."/>
            <person name="Kano S."/>
            <person name="Kobayashi K."/>
            <person name="Kobayashi M."/>
            <person name="Lee B.I."/>
            <person name="Makabe K.W."/>
            <person name="Manohar C."/>
            <person name="Matassi G."/>
            <person name="Medina M."/>
            <person name="Mochizuki Y."/>
            <person name="Mount S."/>
            <person name="Morishita T."/>
            <person name="Miura S."/>
            <person name="Nakayama A."/>
            <person name="Nishizaka S."/>
            <person name="Nomoto H."/>
            <person name="Ohta F."/>
            <person name="Oishi K."/>
            <person name="Rigoutsos I."/>
            <person name="Sano M."/>
            <person name="Sasaki A."/>
            <person name="Sasakura Y."/>
            <person name="Shoguchi E."/>
            <person name="Shin-i T."/>
            <person name="Spagnuolo A."/>
            <person name="Stainier D."/>
            <person name="Suzuki M.M."/>
            <person name="Tassy O."/>
            <person name="Takatori N."/>
            <person name="Tokuoka M."/>
            <person name="Yagi K."/>
            <person name="Yoshizaki F."/>
            <person name="Wada S."/>
            <person name="Zhang C."/>
            <person name="Hyatt P.D."/>
            <person name="Larimer F."/>
            <person name="Detter C."/>
            <person name="Doggett N."/>
            <person name="Glavina T."/>
            <person name="Hawkins T."/>
            <person name="Richardson P."/>
            <person name="Lucas S."/>
            <person name="Kohara Y."/>
            <person name="Levine M."/>
            <person name="Satoh N."/>
            <person name="Rokhsar D.S."/>
        </authorList>
    </citation>
    <scope>NUCLEOTIDE SEQUENCE [LARGE SCALE GENOMIC DNA]</scope>
</reference>
<reference evidence="2" key="3">
    <citation type="submission" date="2025-08" db="UniProtKB">
        <authorList>
            <consortium name="Ensembl"/>
        </authorList>
    </citation>
    <scope>IDENTIFICATION</scope>
</reference>
<feature type="signal peptide" evidence="1">
    <location>
        <begin position="1"/>
        <end position="21"/>
    </location>
</feature>
<accession>F6YT64</accession>
<dbReference type="Proteomes" id="UP000008144">
    <property type="component" value="Chromosome 12"/>
</dbReference>
<reference evidence="2" key="4">
    <citation type="submission" date="2025-09" db="UniProtKB">
        <authorList>
            <consortium name="Ensembl"/>
        </authorList>
    </citation>
    <scope>IDENTIFICATION</scope>
</reference>
<dbReference type="Ensembl" id="ENSCINT00000021856.2">
    <property type="protein sequence ID" value="ENSCINP00000021610.2"/>
    <property type="gene ID" value="ENSCING00000000704.3"/>
</dbReference>
<dbReference type="PROSITE" id="PS51257">
    <property type="entry name" value="PROKAR_LIPOPROTEIN"/>
    <property type="match status" value="1"/>
</dbReference>
<protein>
    <submittedName>
        <fullName evidence="2">Lymphocyte antigen 6D-like</fullName>
    </submittedName>
</protein>
<dbReference type="AlphaFoldDB" id="F6YT64"/>
<dbReference type="RefSeq" id="XP_004226718.1">
    <property type="nucleotide sequence ID" value="XM_004226670.4"/>
</dbReference>
<accession>A0A1W2WRE4</accession>
<gene>
    <name evidence="2" type="primary">LOC100180253</name>
</gene>
<reference evidence="2" key="2">
    <citation type="journal article" date="2008" name="Genome Biol.">
        <title>Improved genome assembly and evidence-based global gene model set for the chordate Ciona intestinalis: new insight into intron and operon populations.</title>
        <authorList>
            <person name="Satou Y."/>
            <person name="Mineta K."/>
            <person name="Ogasawara M."/>
            <person name="Sasakura Y."/>
            <person name="Shoguchi E."/>
            <person name="Ueno K."/>
            <person name="Yamada L."/>
            <person name="Matsumoto J."/>
            <person name="Wasserscheid J."/>
            <person name="Dewar K."/>
            <person name="Wiley G.B."/>
            <person name="Macmil S.L."/>
            <person name="Roe B.A."/>
            <person name="Zeller R.W."/>
            <person name="Hastings K.E."/>
            <person name="Lemaire P."/>
            <person name="Lindquist E."/>
            <person name="Endo T."/>
            <person name="Hotta K."/>
            <person name="Inaba K."/>
        </authorList>
    </citation>
    <scope>NUCLEOTIDE SEQUENCE [LARGE SCALE GENOMIC DNA]</scope>
    <source>
        <strain evidence="2">wild type</strain>
    </source>
</reference>
<proteinExistence type="predicted"/>
<dbReference type="GeneID" id="100180253"/>
<sequence length="136" mass="13525">MAKTALFLCIVLALTVGQGLAINCHICTTSGATGCLTGSVSTSNSVDCPAGVCLTTTTYTPILTTTTRSCGVSALPSSCTGINGILVTCLSTCSTNNCNNGTNTNTLAGGSLKLGGGNILIAISMLAALFIQHFLG</sequence>
<evidence type="ECO:0000256" key="1">
    <source>
        <dbReference type="SAM" id="SignalP"/>
    </source>
</evidence>
<name>F6YT64_CIOIN</name>
<dbReference type="GeneTree" id="ENSGT00940000167950"/>
<evidence type="ECO:0000313" key="2">
    <source>
        <dbReference type="Ensembl" id="ENSCINP00000021610.2"/>
    </source>
</evidence>
<dbReference type="HOGENOM" id="CLU_1685942_0_0_1"/>
<feature type="chain" id="PRO_5014090447" evidence="1">
    <location>
        <begin position="22"/>
        <end position="136"/>
    </location>
</feature>
<dbReference type="InParanoid" id="F6YT64"/>
<keyword evidence="3" id="KW-1185">Reference proteome</keyword>
<evidence type="ECO:0000313" key="3">
    <source>
        <dbReference type="Proteomes" id="UP000008144"/>
    </source>
</evidence>
<dbReference type="OMA" id="INCHICT"/>
<organism evidence="2 3">
    <name type="scientific">Ciona intestinalis</name>
    <name type="common">Transparent sea squirt</name>
    <name type="synonym">Ascidia intestinalis</name>
    <dbReference type="NCBI Taxonomy" id="7719"/>
    <lineage>
        <taxon>Eukaryota</taxon>
        <taxon>Metazoa</taxon>
        <taxon>Chordata</taxon>
        <taxon>Tunicata</taxon>
        <taxon>Ascidiacea</taxon>
        <taxon>Phlebobranchia</taxon>
        <taxon>Cionidae</taxon>
        <taxon>Ciona</taxon>
    </lineage>
</organism>
<keyword evidence="1" id="KW-0732">Signal</keyword>
<dbReference type="EMBL" id="EAAA01000897">
    <property type="status" value="NOT_ANNOTATED_CDS"/>
    <property type="molecule type" value="Genomic_DNA"/>
</dbReference>